<protein>
    <submittedName>
        <fullName evidence="2">Aldo_ket_red domain-containing protein</fullName>
    </submittedName>
</protein>
<name>A0AC35TZB7_9BILA</name>
<dbReference type="WBParaSite" id="RSKR_0000550200.1">
    <property type="protein sequence ID" value="RSKR_0000550200.1"/>
    <property type="gene ID" value="RSKR_0000550200"/>
</dbReference>
<evidence type="ECO:0000313" key="2">
    <source>
        <dbReference type="WBParaSite" id="RSKR_0000550200.1"/>
    </source>
</evidence>
<sequence>MSEASIPGFDNNSKSESSSSDESESHPKTPKVNPIEEEYIYGKETPTESNSSGEDEEIVALPKLFEEDVVLTGRSFLNSPEQWDELIKKDKKVTIPVEPPILQNETSIPTMSNQLDTPPELTKQRPQIFADALKCPEVGAFTTGSDQEKIVFNPQHVNEHTQCIYISDEVEMPILGLGTRFLQKKDAARVIEDAVDAGFRRFDVSPIDESPITIIGETLRRLIITEKKFHPAQLFITTRILINNKTDPLTLEHHVHTFIKAMNVGIISLFVVQFEKVSESNMTFYDKSQLDALWYKLMSLYKEEYIEAIGVANFSLEQIMYIIRQPLFQIHNVQIEANLYWNQYKYLYFAFLKGIPLTAFAPLGSNKRQKSHMFNVGDVPDHLKNETVAAIAHKHHIKPVNVIILWQIQRGVTCTVGATKKKHMKQIMGSYGKAKLDADDMTALDDIGPQAQVYPAWNNPKLYVPGEINYAEIEKYVELLPEPLAEVVAKQASLIASMTADQVKAKEAVKVAQRKLRKEKASEPTFSDGRKKKRNTKKF</sequence>
<proteinExistence type="predicted"/>
<organism evidence="1 2">
    <name type="scientific">Rhabditophanes sp. KR3021</name>
    <dbReference type="NCBI Taxonomy" id="114890"/>
    <lineage>
        <taxon>Eukaryota</taxon>
        <taxon>Metazoa</taxon>
        <taxon>Ecdysozoa</taxon>
        <taxon>Nematoda</taxon>
        <taxon>Chromadorea</taxon>
        <taxon>Rhabditida</taxon>
        <taxon>Tylenchina</taxon>
        <taxon>Panagrolaimomorpha</taxon>
        <taxon>Strongyloidoidea</taxon>
        <taxon>Alloionematidae</taxon>
        <taxon>Rhabditophanes</taxon>
    </lineage>
</organism>
<reference evidence="2" key="1">
    <citation type="submission" date="2016-11" db="UniProtKB">
        <authorList>
            <consortium name="WormBaseParasite"/>
        </authorList>
    </citation>
    <scope>IDENTIFICATION</scope>
    <source>
        <strain evidence="2">KR3021</strain>
    </source>
</reference>
<evidence type="ECO:0000313" key="1">
    <source>
        <dbReference type="Proteomes" id="UP000095286"/>
    </source>
</evidence>
<accession>A0AC35TZB7</accession>
<dbReference type="Proteomes" id="UP000095286">
    <property type="component" value="Unplaced"/>
</dbReference>